<dbReference type="InterPro" id="IPR002509">
    <property type="entry name" value="NODB_dom"/>
</dbReference>
<dbReference type="Gene3D" id="3.20.20.370">
    <property type="entry name" value="Glycoside hydrolase/deacetylase"/>
    <property type="match status" value="1"/>
</dbReference>
<keyword evidence="1" id="KW-0479">Metal-binding</keyword>
<organism evidence="5 6">
    <name type="scientific">Paenibacillus alvei</name>
    <name type="common">Bacillus alvei</name>
    <dbReference type="NCBI Taxonomy" id="44250"/>
    <lineage>
        <taxon>Bacteria</taxon>
        <taxon>Bacillati</taxon>
        <taxon>Bacillota</taxon>
        <taxon>Bacilli</taxon>
        <taxon>Bacillales</taxon>
        <taxon>Paenibacillaceae</taxon>
        <taxon>Paenibacillus</taxon>
    </lineage>
</organism>
<feature type="domain" description="NodB homology" evidence="4">
    <location>
        <begin position="79"/>
        <end position="262"/>
    </location>
</feature>
<dbReference type="GO" id="GO:0046872">
    <property type="term" value="F:metal ion binding"/>
    <property type="evidence" value="ECO:0007669"/>
    <property type="project" value="UniProtKB-KW"/>
</dbReference>
<dbReference type="GO" id="GO:0005975">
    <property type="term" value="P:carbohydrate metabolic process"/>
    <property type="evidence" value="ECO:0007669"/>
    <property type="project" value="InterPro"/>
</dbReference>
<keyword evidence="2" id="KW-0378">Hydrolase</keyword>
<dbReference type="CDD" id="cd10917">
    <property type="entry name" value="CE4_NodB_like_6s_7s"/>
    <property type="match status" value="1"/>
</dbReference>
<feature type="chain" id="PRO_5017062450" evidence="3">
    <location>
        <begin position="40"/>
        <end position="277"/>
    </location>
</feature>
<feature type="signal peptide" evidence="3">
    <location>
        <begin position="1"/>
        <end position="39"/>
    </location>
</feature>
<evidence type="ECO:0000313" key="6">
    <source>
        <dbReference type="Proteomes" id="UP000304148"/>
    </source>
</evidence>
<dbReference type="GO" id="GO:0016020">
    <property type="term" value="C:membrane"/>
    <property type="evidence" value="ECO:0007669"/>
    <property type="project" value="TreeGrafter"/>
</dbReference>
<proteinExistence type="predicted"/>
<evidence type="ECO:0000259" key="4">
    <source>
        <dbReference type="PROSITE" id="PS51677"/>
    </source>
</evidence>
<protein>
    <submittedName>
        <fullName evidence="5">Polysaccharide deacetylase</fullName>
    </submittedName>
</protein>
<evidence type="ECO:0000256" key="1">
    <source>
        <dbReference type="ARBA" id="ARBA00022723"/>
    </source>
</evidence>
<sequence length="277" mass="32000">MVDPIQQERKLRHIRRKHRFRIMMLLGCIVVCLLAPANAHSMSVASQIDTHHENAPARRDRAYYEGRGDIVWEVPSAGKRIALTFDDGPDPTRTPVILDLLKQYNAKATFFVVGWRVKSHQELVKHTVREGHEIANHTYHHKYFRKGVTKAEIEEEIMKAHRVIEEVTGTPPQLFRPPGGYYNERLVEIAREKGYRVILWSWHQDTKDWRSPGVDRIVNKVLGHARNGDIVLMHDLVEGSTQTIQALKKILPELKRRGYSFVTVSELMAHRVKAKTS</sequence>
<dbReference type="PROSITE" id="PS51677">
    <property type="entry name" value="NODB"/>
    <property type="match status" value="1"/>
</dbReference>
<dbReference type="Proteomes" id="UP000304148">
    <property type="component" value="Chromosome"/>
</dbReference>
<gene>
    <name evidence="5" type="ORF">PBLR_13808</name>
</gene>
<evidence type="ECO:0000256" key="2">
    <source>
        <dbReference type="ARBA" id="ARBA00022801"/>
    </source>
</evidence>
<evidence type="ECO:0000256" key="3">
    <source>
        <dbReference type="SAM" id="SignalP"/>
    </source>
</evidence>
<reference evidence="6" key="1">
    <citation type="submission" date="2018-08" db="EMBL/GenBank/DDBJ databases">
        <authorList>
            <person name="Chevrot R."/>
        </authorList>
    </citation>
    <scope>NUCLEOTIDE SEQUENCE [LARGE SCALE GENOMIC DNA]</scope>
</reference>
<dbReference type="PANTHER" id="PTHR10587">
    <property type="entry name" value="GLYCOSYL TRANSFERASE-RELATED"/>
    <property type="match status" value="1"/>
</dbReference>
<dbReference type="Pfam" id="PF01522">
    <property type="entry name" value="Polysacc_deac_1"/>
    <property type="match status" value="1"/>
</dbReference>
<dbReference type="SUPFAM" id="SSF88713">
    <property type="entry name" value="Glycoside hydrolase/deacetylase"/>
    <property type="match status" value="1"/>
</dbReference>
<evidence type="ECO:0000313" key="5">
    <source>
        <dbReference type="EMBL" id="SYX85386.1"/>
    </source>
</evidence>
<keyword evidence="3" id="KW-0732">Signal</keyword>
<dbReference type="GO" id="GO:0016810">
    <property type="term" value="F:hydrolase activity, acting on carbon-nitrogen (but not peptide) bonds"/>
    <property type="evidence" value="ECO:0007669"/>
    <property type="project" value="InterPro"/>
</dbReference>
<dbReference type="PANTHER" id="PTHR10587:SF133">
    <property type="entry name" value="CHITIN DEACETYLASE 1-RELATED"/>
    <property type="match status" value="1"/>
</dbReference>
<dbReference type="InterPro" id="IPR011330">
    <property type="entry name" value="Glyco_hydro/deAcase_b/a-brl"/>
</dbReference>
<dbReference type="EMBL" id="LS992241">
    <property type="protein sequence ID" value="SYX85386.1"/>
    <property type="molecule type" value="Genomic_DNA"/>
</dbReference>
<name>A0A383RGI1_PAEAL</name>
<dbReference type="AlphaFoldDB" id="A0A383RGI1"/>
<dbReference type="InterPro" id="IPR050248">
    <property type="entry name" value="Polysacc_deacetylase_ArnD"/>
</dbReference>
<accession>A0A383RGI1</accession>
<dbReference type="RefSeq" id="WP_138187092.1">
    <property type="nucleotide sequence ID" value="NZ_LS992241.1"/>
</dbReference>